<dbReference type="AlphaFoldDB" id="A0A506VEC1"/>
<dbReference type="SMART" id="SM00849">
    <property type="entry name" value="Lactamase_B"/>
    <property type="match status" value="1"/>
</dbReference>
<protein>
    <submittedName>
        <fullName evidence="2">MBL fold metallo-hydrolase</fullName>
    </submittedName>
</protein>
<dbReference type="Gene3D" id="3.60.15.10">
    <property type="entry name" value="Ribonuclease Z/Hydroxyacylglutathione hydrolase-like"/>
    <property type="match status" value="1"/>
</dbReference>
<dbReference type="Pfam" id="PF00753">
    <property type="entry name" value="Lactamase_B"/>
    <property type="match status" value="1"/>
</dbReference>
<organism evidence="2 3">
    <name type="scientific">Mixta tenebrionis</name>
    <dbReference type="NCBI Taxonomy" id="2562439"/>
    <lineage>
        <taxon>Bacteria</taxon>
        <taxon>Pseudomonadati</taxon>
        <taxon>Pseudomonadota</taxon>
        <taxon>Gammaproteobacteria</taxon>
        <taxon>Enterobacterales</taxon>
        <taxon>Erwiniaceae</taxon>
        <taxon>Mixta</taxon>
    </lineage>
</organism>
<dbReference type="InterPro" id="IPR036866">
    <property type="entry name" value="RibonucZ/Hydroxyglut_hydro"/>
</dbReference>
<gene>
    <name evidence="2" type="ORF">FKM52_00065</name>
</gene>
<evidence type="ECO:0000313" key="2">
    <source>
        <dbReference type="EMBL" id="TPW44147.1"/>
    </source>
</evidence>
<dbReference type="PANTHER" id="PTHR42951">
    <property type="entry name" value="METALLO-BETA-LACTAMASE DOMAIN-CONTAINING"/>
    <property type="match status" value="1"/>
</dbReference>
<dbReference type="GO" id="GO:0016787">
    <property type="term" value="F:hydrolase activity"/>
    <property type="evidence" value="ECO:0007669"/>
    <property type="project" value="UniProtKB-KW"/>
</dbReference>
<dbReference type="PANTHER" id="PTHR42951:SF14">
    <property type="entry name" value="METALLO-BETA-LACTAMASE SUPERFAMILY PROTEIN"/>
    <property type="match status" value="1"/>
</dbReference>
<dbReference type="InterPro" id="IPR050855">
    <property type="entry name" value="NDM-1-like"/>
</dbReference>
<evidence type="ECO:0000259" key="1">
    <source>
        <dbReference type="SMART" id="SM00849"/>
    </source>
</evidence>
<evidence type="ECO:0000313" key="3">
    <source>
        <dbReference type="Proteomes" id="UP000319523"/>
    </source>
</evidence>
<accession>A0A506VEC1</accession>
<dbReference type="Proteomes" id="UP000319523">
    <property type="component" value="Unassembled WGS sequence"/>
</dbReference>
<dbReference type="CDD" id="cd07739">
    <property type="entry name" value="metallo-hydrolase-like_MBL-fold"/>
    <property type="match status" value="1"/>
</dbReference>
<feature type="domain" description="Metallo-beta-lactamase" evidence="1">
    <location>
        <begin position="21"/>
        <end position="208"/>
    </location>
</feature>
<comment type="caution">
    <text evidence="2">The sequence shown here is derived from an EMBL/GenBank/DDBJ whole genome shotgun (WGS) entry which is preliminary data.</text>
</comment>
<keyword evidence="2" id="KW-0378">Hydrolase</keyword>
<dbReference type="EMBL" id="VHQI01000001">
    <property type="protein sequence ID" value="TPW44147.1"/>
    <property type="molecule type" value="Genomic_DNA"/>
</dbReference>
<sequence length="288" mass="33342">MESTPLKTKVFLSSDKQDGFGVTSTIIYGEQEAILVDAQFTLANAHRLVAELLELQRNLTTIFITHLHPDHYLGIEVIKQVWPEARIIAYREIADEINDAWDFKIAWWGRTILKKNGATIKFTAERLEEEVIWLEGQPIEIPGVMCGDCIEIAPLWIPATRTLIASDLVFSDCHVWLADMRTPERLQKWLASLDRLEKMKPETVIPGHSSSTLHLMPSAISFTRRYIHDFFRQFAKASDGRELQENMDRLYPEMPLRICLEYSCRILKDHYVWPGDWPLSLREMPATF</sequence>
<name>A0A506VEC1_9GAMM</name>
<keyword evidence="3" id="KW-1185">Reference proteome</keyword>
<dbReference type="SUPFAM" id="SSF56281">
    <property type="entry name" value="Metallo-hydrolase/oxidoreductase"/>
    <property type="match status" value="1"/>
</dbReference>
<dbReference type="OrthoDB" id="8441428at2"/>
<dbReference type="InterPro" id="IPR001279">
    <property type="entry name" value="Metallo-B-lactamas"/>
</dbReference>
<reference evidence="2 3" key="1">
    <citation type="submission" date="2019-06" db="EMBL/GenBank/DDBJ databases">
        <authorList>
            <person name="Yang Y."/>
        </authorList>
    </citation>
    <scope>NUCLEOTIDE SEQUENCE [LARGE SCALE GENOMIC DNA]</scope>
    <source>
        <strain evidence="2 3">BIT-26</strain>
    </source>
</reference>
<dbReference type="RefSeq" id="WP_141174169.1">
    <property type="nucleotide sequence ID" value="NZ_JBHUFX010000004.1"/>
</dbReference>
<proteinExistence type="predicted"/>